<sequence>MEIGLVNLISFLLFKLSSLYIGLALAYMGYKLFMNGIWGHAGDAEGSFGNNKLVIKKAAPGTFFAISGLLVVCFTILQGFEANTLTEGGGYVAEKPSLD</sequence>
<feature type="transmembrane region" description="Helical" evidence="1">
    <location>
        <begin position="61"/>
        <end position="80"/>
    </location>
</feature>
<keyword evidence="1" id="KW-0812">Transmembrane</keyword>
<dbReference type="EMBL" id="NVUL01000115">
    <property type="protein sequence ID" value="PCI73777.1"/>
    <property type="molecule type" value="Genomic_DNA"/>
</dbReference>
<evidence type="ECO:0000313" key="2">
    <source>
        <dbReference type="EMBL" id="PCI73777.1"/>
    </source>
</evidence>
<accession>A0A2A4WVD5</accession>
<organism evidence="2 3">
    <name type="scientific">SAR86 cluster bacterium</name>
    <dbReference type="NCBI Taxonomy" id="2030880"/>
    <lineage>
        <taxon>Bacteria</taxon>
        <taxon>Pseudomonadati</taxon>
        <taxon>Pseudomonadota</taxon>
        <taxon>Gammaproteobacteria</taxon>
        <taxon>SAR86 cluster</taxon>
    </lineage>
</organism>
<dbReference type="Proteomes" id="UP000218767">
    <property type="component" value="Unassembled WGS sequence"/>
</dbReference>
<protein>
    <submittedName>
        <fullName evidence="2">Uncharacterized protein</fullName>
    </submittedName>
</protein>
<name>A0A2A4WVD5_9GAMM</name>
<evidence type="ECO:0000256" key="1">
    <source>
        <dbReference type="SAM" id="Phobius"/>
    </source>
</evidence>
<keyword evidence="1" id="KW-1133">Transmembrane helix</keyword>
<proteinExistence type="predicted"/>
<keyword evidence="1" id="KW-0472">Membrane</keyword>
<gene>
    <name evidence="2" type="ORF">COB20_15885</name>
</gene>
<reference evidence="3" key="1">
    <citation type="submission" date="2017-08" db="EMBL/GenBank/DDBJ databases">
        <title>A dynamic microbial community with high functional redundancy inhabits the cold, oxic subseafloor aquifer.</title>
        <authorList>
            <person name="Tully B.J."/>
            <person name="Wheat C.G."/>
            <person name="Glazer B.T."/>
            <person name="Huber J.A."/>
        </authorList>
    </citation>
    <scope>NUCLEOTIDE SEQUENCE [LARGE SCALE GENOMIC DNA]</scope>
</reference>
<dbReference type="AlphaFoldDB" id="A0A2A4WVD5"/>
<evidence type="ECO:0000313" key="3">
    <source>
        <dbReference type="Proteomes" id="UP000218767"/>
    </source>
</evidence>
<comment type="caution">
    <text evidence="2">The sequence shown here is derived from an EMBL/GenBank/DDBJ whole genome shotgun (WGS) entry which is preliminary data.</text>
</comment>
<feature type="transmembrane region" description="Helical" evidence="1">
    <location>
        <begin position="6"/>
        <end position="30"/>
    </location>
</feature>